<evidence type="ECO:0000256" key="1">
    <source>
        <dbReference type="ARBA" id="ARBA00023157"/>
    </source>
</evidence>
<dbReference type="PROSITE" id="PS50240">
    <property type="entry name" value="TRYPSIN_DOM"/>
    <property type="match status" value="1"/>
</dbReference>
<keyword evidence="1" id="KW-1015">Disulfide bond</keyword>
<gene>
    <name evidence="4" type="ORF">OBRU01_11902</name>
</gene>
<dbReference type="PROSITE" id="PS00135">
    <property type="entry name" value="TRYPSIN_SER"/>
    <property type="match status" value="1"/>
</dbReference>
<dbReference type="STRING" id="104452.A0A0L7L628"/>
<sequence length="71" mass="7638">MCAGYPGGQIDSCSGDSGGPLMQPLPNKEMKSFMYLIGVVSFGQMCGRSGSLGAYARVTHYMPWIEEKLLS</sequence>
<evidence type="ECO:0000313" key="5">
    <source>
        <dbReference type="Proteomes" id="UP000037510"/>
    </source>
</evidence>
<evidence type="ECO:0000313" key="4">
    <source>
        <dbReference type="EMBL" id="KOB70983.1"/>
    </source>
</evidence>
<dbReference type="AlphaFoldDB" id="A0A0L7L628"/>
<proteinExistence type="predicted"/>
<dbReference type="InterPro" id="IPR001254">
    <property type="entry name" value="Trypsin_dom"/>
</dbReference>
<dbReference type="Proteomes" id="UP000037510">
    <property type="component" value="Unassembled WGS sequence"/>
</dbReference>
<dbReference type="Pfam" id="PF00089">
    <property type="entry name" value="Trypsin"/>
    <property type="match status" value="1"/>
</dbReference>
<feature type="region of interest" description="Disordered" evidence="2">
    <location>
        <begin position="1"/>
        <end position="21"/>
    </location>
</feature>
<dbReference type="InterPro" id="IPR009003">
    <property type="entry name" value="Peptidase_S1_PA"/>
</dbReference>
<keyword evidence="5" id="KW-1185">Reference proteome</keyword>
<dbReference type="PANTHER" id="PTHR24252:SF7">
    <property type="entry name" value="HYALIN"/>
    <property type="match status" value="1"/>
</dbReference>
<name>A0A0L7L628_OPEBR</name>
<dbReference type="Gene3D" id="2.40.10.10">
    <property type="entry name" value="Trypsin-like serine proteases"/>
    <property type="match status" value="1"/>
</dbReference>
<dbReference type="PANTHER" id="PTHR24252">
    <property type="entry name" value="ACROSIN-RELATED"/>
    <property type="match status" value="1"/>
</dbReference>
<dbReference type="GO" id="GO:0004252">
    <property type="term" value="F:serine-type endopeptidase activity"/>
    <property type="evidence" value="ECO:0007669"/>
    <property type="project" value="InterPro"/>
</dbReference>
<accession>A0A0L7L628</accession>
<protein>
    <submittedName>
        <fullName evidence="4">Serine protease</fullName>
    </submittedName>
</protein>
<dbReference type="InterPro" id="IPR033116">
    <property type="entry name" value="TRYPSIN_SER"/>
</dbReference>
<dbReference type="EMBL" id="JTDY01002663">
    <property type="protein sequence ID" value="KOB70983.1"/>
    <property type="molecule type" value="Genomic_DNA"/>
</dbReference>
<keyword evidence="4" id="KW-0645">Protease</keyword>
<feature type="domain" description="Peptidase S1" evidence="3">
    <location>
        <begin position="1"/>
        <end position="70"/>
    </location>
</feature>
<dbReference type="InterPro" id="IPR043504">
    <property type="entry name" value="Peptidase_S1_PA_chymotrypsin"/>
</dbReference>
<evidence type="ECO:0000259" key="3">
    <source>
        <dbReference type="PROSITE" id="PS50240"/>
    </source>
</evidence>
<comment type="caution">
    <text evidence="4">The sequence shown here is derived from an EMBL/GenBank/DDBJ whole genome shotgun (WGS) entry which is preliminary data.</text>
</comment>
<evidence type="ECO:0000256" key="2">
    <source>
        <dbReference type="SAM" id="MobiDB-lite"/>
    </source>
</evidence>
<organism evidence="4 5">
    <name type="scientific">Operophtera brumata</name>
    <name type="common">Winter moth</name>
    <name type="synonym">Phalaena brumata</name>
    <dbReference type="NCBI Taxonomy" id="104452"/>
    <lineage>
        <taxon>Eukaryota</taxon>
        <taxon>Metazoa</taxon>
        <taxon>Ecdysozoa</taxon>
        <taxon>Arthropoda</taxon>
        <taxon>Hexapoda</taxon>
        <taxon>Insecta</taxon>
        <taxon>Pterygota</taxon>
        <taxon>Neoptera</taxon>
        <taxon>Endopterygota</taxon>
        <taxon>Lepidoptera</taxon>
        <taxon>Glossata</taxon>
        <taxon>Ditrysia</taxon>
        <taxon>Geometroidea</taxon>
        <taxon>Geometridae</taxon>
        <taxon>Larentiinae</taxon>
        <taxon>Operophtera</taxon>
    </lineage>
</organism>
<keyword evidence="4" id="KW-0378">Hydrolase</keyword>
<reference evidence="4 5" key="1">
    <citation type="journal article" date="2015" name="Genome Biol. Evol.">
        <title>The genome of winter moth (Operophtera brumata) provides a genomic perspective on sexual dimorphism and phenology.</title>
        <authorList>
            <person name="Derks M.F."/>
            <person name="Smit S."/>
            <person name="Salis L."/>
            <person name="Schijlen E."/>
            <person name="Bossers A."/>
            <person name="Mateman C."/>
            <person name="Pijl A.S."/>
            <person name="de Ridder D."/>
            <person name="Groenen M.A."/>
            <person name="Visser M.E."/>
            <person name="Megens H.J."/>
        </authorList>
    </citation>
    <scope>NUCLEOTIDE SEQUENCE [LARGE SCALE GENOMIC DNA]</scope>
    <source>
        <strain evidence="4">WM2013NL</strain>
        <tissue evidence="4">Head and thorax</tissue>
    </source>
</reference>
<dbReference type="GO" id="GO:0006508">
    <property type="term" value="P:proteolysis"/>
    <property type="evidence" value="ECO:0007669"/>
    <property type="project" value="UniProtKB-KW"/>
</dbReference>
<dbReference type="SUPFAM" id="SSF50494">
    <property type="entry name" value="Trypsin-like serine proteases"/>
    <property type="match status" value="1"/>
</dbReference>